<dbReference type="InParanoid" id="E2AKM5"/>
<dbReference type="Gene3D" id="3.30.420.10">
    <property type="entry name" value="Ribonuclease H-like superfamily/Ribonuclease H"/>
    <property type="match status" value="1"/>
</dbReference>
<dbReference type="InterPro" id="IPR036397">
    <property type="entry name" value="RNaseH_sf"/>
</dbReference>
<dbReference type="Pfam" id="PF13412">
    <property type="entry name" value="HTH_24"/>
    <property type="match status" value="1"/>
</dbReference>
<evidence type="ECO:0000313" key="2">
    <source>
        <dbReference type="Proteomes" id="UP000000311"/>
    </source>
</evidence>
<organism evidence="2">
    <name type="scientific">Camponotus floridanus</name>
    <name type="common">Florida carpenter ant</name>
    <dbReference type="NCBI Taxonomy" id="104421"/>
    <lineage>
        <taxon>Eukaryota</taxon>
        <taxon>Metazoa</taxon>
        <taxon>Ecdysozoa</taxon>
        <taxon>Arthropoda</taxon>
        <taxon>Hexapoda</taxon>
        <taxon>Insecta</taxon>
        <taxon>Pterygota</taxon>
        <taxon>Neoptera</taxon>
        <taxon>Endopterygota</taxon>
        <taxon>Hymenoptera</taxon>
        <taxon>Apocrita</taxon>
        <taxon>Aculeata</taxon>
        <taxon>Formicoidea</taxon>
        <taxon>Formicidae</taxon>
        <taxon>Formicinae</taxon>
        <taxon>Camponotus</taxon>
    </lineage>
</organism>
<reference evidence="1 2" key="1">
    <citation type="journal article" date="2010" name="Science">
        <title>Genomic comparison of the ants Camponotus floridanus and Harpegnathos saltator.</title>
        <authorList>
            <person name="Bonasio R."/>
            <person name="Zhang G."/>
            <person name="Ye C."/>
            <person name="Mutti N.S."/>
            <person name="Fang X."/>
            <person name="Qin N."/>
            <person name="Donahue G."/>
            <person name="Yang P."/>
            <person name="Li Q."/>
            <person name="Li C."/>
            <person name="Zhang P."/>
            <person name="Huang Z."/>
            <person name="Berger S.L."/>
            <person name="Reinberg D."/>
            <person name="Wang J."/>
            <person name="Liebig J."/>
        </authorList>
    </citation>
    <scope>NUCLEOTIDE SEQUENCE [LARGE SCALE GENOMIC DNA]</scope>
    <source>
        <strain evidence="2">C129</strain>
    </source>
</reference>
<dbReference type="PANTHER" id="PTHR46060">
    <property type="entry name" value="MARINER MOS1 TRANSPOSASE-LIKE PROTEIN"/>
    <property type="match status" value="1"/>
</dbReference>
<dbReference type="InterPro" id="IPR052709">
    <property type="entry name" value="Transposase-MT_Hybrid"/>
</dbReference>
<dbReference type="Proteomes" id="UP000000311">
    <property type="component" value="Unassembled WGS sequence"/>
</dbReference>
<dbReference type="PANTHER" id="PTHR46060:SF1">
    <property type="entry name" value="MARINER MOS1 TRANSPOSASE-LIKE PROTEIN"/>
    <property type="match status" value="1"/>
</dbReference>
<feature type="non-terminal residue" evidence="1">
    <location>
        <position position="182"/>
    </location>
</feature>
<sequence length="182" mass="20749">IKCSDVLEMLTAAFGESTLSKKNVYKWYKLFTESREDVNDDARPGRPSTSTTDDNVEAVKKIVMENRRITIREVAEDVGISVGSCHAIFLGVLGMQRVAAKFVPKLLNFDQKQRRVDIAQELLNAVNDDPDLLKRVITGDESWVYGYDVESKAQWKRPEEPRPKKARQVRSNVKVLLTVFFD</sequence>
<dbReference type="OrthoDB" id="10033972at2759"/>
<dbReference type="GO" id="GO:0003676">
    <property type="term" value="F:nucleic acid binding"/>
    <property type="evidence" value="ECO:0007669"/>
    <property type="project" value="InterPro"/>
</dbReference>
<protein>
    <submittedName>
        <fullName evidence="1">Uncharacterized protein FLJ37770</fullName>
    </submittedName>
</protein>
<dbReference type="OMA" id="RTSVECE"/>
<keyword evidence="2" id="KW-1185">Reference proteome</keyword>
<evidence type="ECO:0000313" key="1">
    <source>
        <dbReference type="EMBL" id="EFN66014.1"/>
    </source>
</evidence>
<dbReference type="EMBL" id="GL440330">
    <property type="protein sequence ID" value="EFN66014.1"/>
    <property type="molecule type" value="Genomic_DNA"/>
</dbReference>
<dbReference type="AlphaFoldDB" id="E2AKM5"/>
<gene>
    <name evidence="1" type="ORF">EAG_08747</name>
</gene>
<accession>E2AKM5</accession>
<name>E2AKM5_CAMFO</name>
<feature type="non-terminal residue" evidence="1">
    <location>
        <position position="1"/>
    </location>
</feature>
<proteinExistence type="predicted"/>